<organism evidence="1 2">
    <name type="scientific">Ixodes persulcatus</name>
    <name type="common">Taiga tick</name>
    <dbReference type="NCBI Taxonomy" id="34615"/>
    <lineage>
        <taxon>Eukaryota</taxon>
        <taxon>Metazoa</taxon>
        <taxon>Ecdysozoa</taxon>
        <taxon>Arthropoda</taxon>
        <taxon>Chelicerata</taxon>
        <taxon>Arachnida</taxon>
        <taxon>Acari</taxon>
        <taxon>Parasitiformes</taxon>
        <taxon>Ixodida</taxon>
        <taxon>Ixodoidea</taxon>
        <taxon>Ixodidae</taxon>
        <taxon>Ixodinae</taxon>
        <taxon>Ixodes</taxon>
    </lineage>
</organism>
<name>A0AC60P2A5_IXOPE</name>
<protein>
    <submittedName>
        <fullName evidence="1">Uncharacterized protein</fullName>
    </submittedName>
</protein>
<sequence>ERARRKAHLCSRLVRITNGSRASLSIPSNPGVDPLSVREERFPRPVYAAVPEKKPYSTSNRQDFVEARITRTAVPRWLAATSEVTEGP</sequence>
<proteinExistence type="predicted"/>
<gene>
    <name evidence="1" type="ORF">HPB47_009291</name>
</gene>
<comment type="caution">
    <text evidence="1">The sequence shown here is derived from an EMBL/GenBank/DDBJ whole genome shotgun (WGS) entry which is preliminary data.</text>
</comment>
<accession>A0AC60P2A5</accession>
<dbReference type="Proteomes" id="UP000805193">
    <property type="component" value="Unassembled WGS sequence"/>
</dbReference>
<feature type="non-terminal residue" evidence="1">
    <location>
        <position position="1"/>
    </location>
</feature>
<evidence type="ECO:0000313" key="2">
    <source>
        <dbReference type="Proteomes" id="UP000805193"/>
    </source>
</evidence>
<reference evidence="1 2" key="1">
    <citation type="journal article" date="2020" name="Cell">
        <title>Large-Scale Comparative Analyses of Tick Genomes Elucidate Their Genetic Diversity and Vector Capacities.</title>
        <authorList>
            <consortium name="Tick Genome and Microbiome Consortium (TIGMIC)"/>
            <person name="Jia N."/>
            <person name="Wang J."/>
            <person name="Shi W."/>
            <person name="Du L."/>
            <person name="Sun Y."/>
            <person name="Zhan W."/>
            <person name="Jiang J.F."/>
            <person name="Wang Q."/>
            <person name="Zhang B."/>
            <person name="Ji P."/>
            <person name="Bell-Sakyi L."/>
            <person name="Cui X.M."/>
            <person name="Yuan T.T."/>
            <person name="Jiang B.G."/>
            <person name="Yang W.F."/>
            <person name="Lam T.T."/>
            <person name="Chang Q.C."/>
            <person name="Ding S.J."/>
            <person name="Wang X.J."/>
            <person name="Zhu J.G."/>
            <person name="Ruan X.D."/>
            <person name="Zhao L."/>
            <person name="Wei J.T."/>
            <person name="Ye R.Z."/>
            <person name="Que T.C."/>
            <person name="Du C.H."/>
            <person name="Zhou Y.H."/>
            <person name="Cheng J.X."/>
            <person name="Dai P.F."/>
            <person name="Guo W.B."/>
            <person name="Han X.H."/>
            <person name="Huang E.J."/>
            <person name="Li L.F."/>
            <person name="Wei W."/>
            <person name="Gao Y.C."/>
            <person name="Liu J.Z."/>
            <person name="Shao H.Z."/>
            <person name="Wang X."/>
            <person name="Wang C.C."/>
            <person name="Yang T.C."/>
            <person name="Huo Q.B."/>
            <person name="Li W."/>
            <person name="Chen H.Y."/>
            <person name="Chen S.E."/>
            <person name="Zhou L.G."/>
            <person name="Ni X.B."/>
            <person name="Tian J.H."/>
            <person name="Sheng Y."/>
            <person name="Liu T."/>
            <person name="Pan Y.S."/>
            <person name="Xia L.Y."/>
            <person name="Li J."/>
            <person name="Zhao F."/>
            <person name="Cao W.C."/>
        </authorList>
    </citation>
    <scope>NUCLEOTIDE SEQUENCE [LARGE SCALE GENOMIC DNA]</scope>
    <source>
        <strain evidence="1">Iper-2018</strain>
    </source>
</reference>
<dbReference type="EMBL" id="JABSTQ010011248">
    <property type="protein sequence ID" value="KAG0413558.1"/>
    <property type="molecule type" value="Genomic_DNA"/>
</dbReference>
<keyword evidence="2" id="KW-1185">Reference proteome</keyword>
<evidence type="ECO:0000313" key="1">
    <source>
        <dbReference type="EMBL" id="KAG0413558.1"/>
    </source>
</evidence>